<dbReference type="EMBL" id="FZMO01000149">
    <property type="protein sequence ID" value="SNQ48270.1"/>
    <property type="molecule type" value="Genomic_DNA"/>
</dbReference>
<dbReference type="Pfam" id="PF17932">
    <property type="entry name" value="TetR_C_24"/>
    <property type="match status" value="1"/>
</dbReference>
<gene>
    <name evidence="2" type="ORF">FRACA_2320005</name>
</gene>
<accession>A0A2I2KRI8</accession>
<reference evidence="2 3" key="1">
    <citation type="submission" date="2017-06" db="EMBL/GenBank/DDBJ databases">
        <authorList>
            <person name="Kim H.J."/>
            <person name="Triplett B.A."/>
        </authorList>
    </citation>
    <scope>NUCLEOTIDE SEQUENCE [LARGE SCALE GENOMIC DNA]</scope>
    <source>
        <strain evidence="2">FRACA_ARgP5</strain>
    </source>
</reference>
<evidence type="ECO:0000313" key="2">
    <source>
        <dbReference type="EMBL" id="SNQ48270.1"/>
    </source>
</evidence>
<protein>
    <recommendedName>
        <fullName evidence="1">HTH-type transcriptional repressor KstR2 C-terminal domain-containing protein</fullName>
    </recommendedName>
</protein>
<keyword evidence="3" id="KW-1185">Reference proteome</keyword>
<name>A0A2I2KRI8_9ACTN</name>
<dbReference type="SUPFAM" id="SSF48498">
    <property type="entry name" value="Tetracyclin repressor-like, C-terminal domain"/>
    <property type="match status" value="1"/>
</dbReference>
<dbReference type="Proteomes" id="UP000234331">
    <property type="component" value="Unassembled WGS sequence"/>
</dbReference>
<dbReference type="InterPro" id="IPR041490">
    <property type="entry name" value="KstR2_TetR_C"/>
</dbReference>
<evidence type="ECO:0000313" key="3">
    <source>
        <dbReference type="Proteomes" id="UP000234331"/>
    </source>
</evidence>
<feature type="domain" description="HTH-type transcriptional repressor KstR2 C-terminal" evidence="1">
    <location>
        <begin position="79"/>
        <end position="190"/>
    </location>
</feature>
<sequence length="197" mass="21913">MPERRKEIYRAAAELFVDLGPDEVSFRDISSYLGYSPVESIRDALAGTVEADVWESPLTQVLEQYFRIVNASLAQAAGGAADRLAALVRGTMIYYVRYQTSALVLRQRVLMRAMDRSTLGEKVVERGASQIFGDIVRQGLEEGVFLTPFPADARRSIEAACTAMLEWYDHRGAVGPDQLIERYVRLALATVEYTGLA</sequence>
<dbReference type="Gene3D" id="1.10.357.10">
    <property type="entry name" value="Tetracycline Repressor, domain 2"/>
    <property type="match status" value="1"/>
</dbReference>
<dbReference type="InterPro" id="IPR036271">
    <property type="entry name" value="Tet_transcr_reg_TetR-rel_C_sf"/>
</dbReference>
<organism evidence="2 3">
    <name type="scientific">Frankia canadensis</name>
    <dbReference type="NCBI Taxonomy" id="1836972"/>
    <lineage>
        <taxon>Bacteria</taxon>
        <taxon>Bacillati</taxon>
        <taxon>Actinomycetota</taxon>
        <taxon>Actinomycetes</taxon>
        <taxon>Frankiales</taxon>
        <taxon>Frankiaceae</taxon>
        <taxon>Frankia</taxon>
    </lineage>
</organism>
<dbReference type="AlphaFoldDB" id="A0A2I2KRI8"/>
<proteinExistence type="predicted"/>
<evidence type="ECO:0000259" key="1">
    <source>
        <dbReference type="Pfam" id="PF17932"/>
    </source>
</evidence>